<feature type="transmembrane region" description="Helical" evidence="1">
    <location>
        <begin position="7"/>
        <end position="24"/>
    </location>
</feature>
<reference evidence="3 4" key="1">
    <citation type="journal article" date="2015" name="Nature">
        <title>rRNA introns, odd ribosomes, and small enigmatic genomes across a large radiation of phyla.</title>
        <authorList>
            <person name="Brown C.T."/>
            <person name="Hug L.A."/>
            <person name="Thomas B.C."/>
            <person name="Sharon I."/>
            <person name="Castelle C.J."/>
            <person name="Singh A."/>
            <person name="Wilkins M.J."/>
            <person name="Williams K.H."/>
            <person name="Banfield J.F."/>
        </authorList>
    </citation>
    <scope>NUCLEOTIDE SEQUENCE [LARGE SCALE GENOMIC DNA]</scope>
</reference>
<keyword evidence="1" id="KW-0812">Transmembrane</keyword>
<protein>
    <recommendedName>
        <fullName evidence="2">DUF4015 domain-containing protein</fullName>
    </recommendedName>
</protein>
<dbReference type="EMBL" id="LCOK01000004">
    <property type="protein sequence ID" value="KKU77268.1"/>
    <property type="molecule type" value="Genomic_DNA"/>
</dbReference>
<dbReference type="InterPro" id="IPR025275">
    <property type="entry name" value="DUF4015"/>
</dbReference>
<evidence type="ECO:0000256" key="1">
    <source>
        <dbReference type="SAM" id="Phobius"/>
    </source>
</evidence>
<dbReference type="AlphaFoldDB" id="A0A0G1VGG2"/>
<organism evidence="3 4">
    <name type="scientific">Candidatus Giovannonibacteria bacterium GW2011_GWB1_47_6b</name>
    <dbReference type="NCBI Taxonomy" id="1618655"/>
    <lineage>
        <taxon>Bacteria</taxon>
        <taxon>Candidatus Giovannoniibacteriota</taxon>
    </lineage>
</organism>
<feature type="domain" description="DUF4015" evidence="2">
    <location>
        <begin position="69"/>
        <end position="390"/>
    </location>
</feature>
<dbReference type="Proteomes" id="UP000034682">
    <property type="component" value="Unassembled WGS sequence"/>
</dbReference>
<sequence length="398" mass="44762">MTKLARLVIGIGVVLGGVGLFLFAQKSHIIDVSGTGPNTAAVSEPVKKLVDEDIEPQKPLLNAPTIIKAIYSTNWSASNEKKLQYFINLIKQTELNAIVIDVKDFSGYVAYNTNLELPKKYNAIELRIPKLNKLIKRLHDEGIYVIARISVFQDQMLAQARPDLALYSSTTSAMWHDNKGLSWMDTAAPEVWDYNASIAQEILERGMDEVNFDYIRFASDGNLNDIRHPFWDEKTLKISVVRDFFKYLRGRLPDAVISADLFGLSTVSTDGLGIGQHLEYALPYFDAIAPMLYPSHYFKDFIGFTNPADYPYEVVKYSMDRAVVRALDLKFTASTTPMNARFRPWLQDFDLGADYDAAKVTAQIKAVNDATAATPELFGGWMLWNPSNIYTKEALLTE</sequence>
<keyword evidence="1" id="KW-1133">Transmembrane helix</keyword>
<proteinExistence type="predicted"/>
<dbReference type="Pfam" id="PF13200">
    <property type="entry name" value="DUF4015"/>
    <property type="match status" value="1"/>
</dbReference>
<evidence type="ECO:0000313" key="4">
    <source>
        <dbReference type="Proteomes" id="UP000034682"/>
    </source>
</evidence>
<comment type="caution">
    <text evidence="3">The sequence shown here is derived from an EMBL/GenBank/DDBJ whole genome shotgun (WGS) entry which is preliminary data.</text>
</comment>
<keyword evidence="1" id="KW-0472">Membrane</keyword>
<evidence type="ECO:0000259" key="2">
    <source>
        <dbReference type="Pfam" id="PF13200"/>
    </source>
</evidence>
<dbReference type="Gene3D" id="3.20.20.80">
    <property type="entry name" value="Glycosidases"/>
    <property type="match status" value="1"/>
</dbReference>
<evidence type="ECO:0000313" key="3">
    <source>
        <dbReference type="EMBL" id="KKU77268.1"/>
    </source>
</evidence>
<dbReference type="InterPro" id="IPR017853">
    <property type="entry name" value="GH"/>
</dbReference>
<dbReference type="SUPFAM" id="SSF51445">
    <property type="entry name" value="(Trans)glycosidases"/>
    <property type="match status" value="1"/>
</dbReference>
<name>A0A0G1VGG2_9BACT</name>
<accession>A0A0G1VGG2</accession>
<gene>
    <name evidence="3" type="ORF">UY02_C0004G0013</name>
</gene>